<protein>
    <recommendedName>
        <fullName evidence="4">Secreted protein</fullName>
    </recommendedName>
</protein>
<feature type="chain" id="PRO_5041977408" description="Secreted protein" evidence="1">
    <location>
        <begin position="38"/>
        <end position="209"/>
    </location>
</feature>
<evidence type="ECO:0000313" key="3">
    <source>
        <dbReference type="Proteomes" id="UP001281614"/>
    </source>
</evidence>
<keyword evidence="1" id="KW-0732">Signal</keyword>
<evidence type="ECO:0008006" key="4">
    <source>
        <dbReference type="Google" id="ProtNLM"/>
    </source>
</evidence>
<dbReference type="EMBL" id="VYYT01000068">
    <property type="protein sequence ID" value="KAK2772431.1"/>
    <property type="molecule type" value="Genomic_DNA"/>
</dbReference>
<name>A0AAD9YNN1_COLKA</name>
<evidence type="ECO:0000313" key="2">
    <source>
        <dbReference type="EMBL" id="KAK2772431.1"/>
    </source>
</evidence>
<proteinExistence type="predicted"/>
<gene>
    <name evidence="2" type="ORF">CKAH01_03969</name>
</gene>
<dbReference type="AlphaFoldDB" id="A0AAD9YNN1"/>
<dbReference type="Proteomes" id="UP001281614">
    <property type="component" value="Unassembled WGS sequence"/>
</dbReference>
<accession>A0AAD9YNN1</accession>
<evidence type="ECO:0000256" key="1">
    <source>
        <dbReference type="SAM" id="SignalP"/>
    </source>
</evidence>
<sequence>MPGASSSTPSSPHVHVYVQALLALSTVLTSTVWPCHGCQPVKPPILRAPCPTETSTITLLSFPSSKISPNSIFDGRPHPLPLPVCLGQAPCCAVPCLGPVVSILRVCVVFPQVHAPATPACKPGNSCRMSEVPSWLIEAFNAHFSPIISRCWVRWPCLAHRACRRYPVDPSCLCCASHFPSHSNVSRLRASCASPPSLPPESTGAGTDG</sequence>
<comment type="caution">
    <text evidence="2">The sequence shown here is derived from an EMBL/GenBank/DDBJ whole genome shotgun (WGS) entry which is preliminary data.</text>
</comment>
<reference evidence="2" key="1">
    <citation type="submission" date="2023-02" db="EMBL/GenBank/DDBJ databases">
        <title>Colletotrichum kahawae CIFC_Que2 genome sequencing and assembly.</title>
        <authorList>
            <person name="Baroncelli R."/>
        </authorList>
    </citation>
    <scope>NUCLEOTIDE SEQUENCE</scope>
    <source>
        <strain evidence="2">CIFC_Que2</strain>
    </source>
</reference>
<keyword evidence="3" id="KW-1185">Reference proteome</keyword>
<feature type="signal peptide" evidence="1">
    <location>
        <begin position="1"/>
        <end position="37"/>
    </location>
</feature>
<organism evidence="2 3">
    <name type="scientific">Colletotrichum kahawae</name>
    <name type="common">Coffee berry disease fungus</name>
    <dbReference type="NCBI Taxonomy" id="34407"/>
    <lineage>
        <taxon>Eukaryota</taxon>
        <taxon>Fungi</taxon>
        <taxon>Dikarya</taxon>
        <taxon>Ascomycota</taxon>
        <taxon>Pezizomycotina</taxon>
        <taxon>Sordariomycetes</taxon>
        <taxon>Hypocreomycetidae</taxon>
        <taxon>Glomerellales</taxon>
        <taxon>Glomerellaceae</taxon>
        <taxon>Colletotrichum</taxon>
        <taxon>Colletotrichum gloeosporioides species complex</taxon>
    </lineage>
</organism>